<accession>A0A1I7X242</accession>
<keyword evidence="1" id="KW-1185">Reference proteome</keyword>
<name>A0A1I7X242_HETBA</name>
<sequence>MTGRKNSFENSIEYHNHYR</sequence>
<dbReference type="AlphaFoldDB" id="A0A1I7X242"/>
<evidence type="ECO:0000313" key="2">
    <source>
        <dbReference type="WBParaSite" id="Hba_11516"/>
    </source>
</evidence>
<organism evidence="1 2">
    <name type="scientific">Heterorhabditis bacteriophora</name>
    <name type="common">Entomopathogenic nematode worm</name>
    <dbReference type="NCBI Taxonomy" id="37862"/>
    <lineage>
        <taxon>Eukaryota</taxon>
        <taxon>Metazoa</taxon>
        <taxon>Ecdysozoa</taxon>
        <taxon>Nematoda</taxon>
        <taxon>Chromadorea</taxon>
        <taxon>Rhabditida</taxon>
        <taxon>Rhabditina</taxon>
        <taxon>Rhabditomorpha</taxon>
        <taxon>Strongyloidea</taxon>
        <taxon>Heterorhabditidae</taxon>
        <taxon>Heterorhabditis</taxon>
    </lineage>
</organism>
<evidence type="ECO:0000313" key="1">
    <source>
        <dbReference type="Proteomes" id="UP000095283"/>
    </source>
</evidence>
<proteinExistence type="predicted"/>
<protein>
    <submittedName>
        <fullName evidence="2">Uncharacterized protein</fullName>
    </submittedName>
</protein>
<dbReference type="Proteomes" id="UP000095283">
    <property type="component" value="Unplaced"/>
</dbReference>
<dbReference type="WBParaSite" id="Hba_11516">
    <property type="protein sequence ID" value="Hba_11516"/>
    <property type="gene ID" value="Hba_11516"/>
</dbReference>
<reference evidence="2" key="1">
    <citation type="submission" date="2016-11" db="UniProtKB">
        <authorList>
            <consortium name="WormBaseParasite"/>
        </authorList>
    </citation>
    <scope>IDENTIFICATION</scope>
</reference>